<comment type="catalytic activity">
    <reaction evidence="11">
        <text>adenosine(37) in tRNA(Ala) + H2O + H(+) = inosine(37) in tRNA(Ala) + NH4(+)</text>
        <dbReference type="Rhea" id="RHEA:50968"/>
        <dbReference type="Rhea" id="RHEA-COMP:12855"/>
        <dbReference type="Rhea" id="RHEA-COMP:12856"/>
        <dbReference type="ChEBI" id="CHEBI:15377"/>
        <dbReference type="ChEBI" id="CHEBI:15378"/>
        <dbReference type="ChEBI" id="CHEBI:28938"/>
        <dbReference type="ChEBI" id="CHEBI:74411"/>
        <dbReference type="ChEBI" id="CHEBI:82852"/>
        <dbReference type="EC" id="3.5.4.34"/>
    </reaction>
</comment>
<sequence>MEIADKVASLIFSKYDEIDKKGKPEAGREWTLLSGFVFELNGNFKVVSLATGTKCLGKSQVCQKGTTVNDSHAEVLARRGLIRYLLFEVKETKQTTSSFVFTGISPGGKCVFKNGLKLHFFTSHVPCGDASIIDMPVEKIGEKRVLNDEKELNKEAKRIKLDIHRTGAKPLKHSPIQDPKQEGQNYHKRGAVRTKPGRGDPTDSLSCSDKIARWIFTGVQGALLSHLVDRNLHINSVIIGGGCQYDEIIIKGSLVGRALCASSPSFYQSRFVFKDSKQATKAQKPCPKSIIWTLVNGEQHIEVGVEGRKLGATKKNWLKSCLTISRRELFKEFLSVGGEKFIKMSYKEVKNSADDYKKLSDKFKCLMGTWAVDKSQMQNFSISTLD</sequence>
<evidence type="ECO:0000256" key="8">
    <source>
        <dbReference type="ARBA" id="ARBA00038940"/>
    </source>
</evidence>
<feature type="compositionally biased region" description="Basic residues" evidence="12">
    <location>
        <begin position="186"/>
        <end position="196"/>
    </location>
</feature>
<dbReference type="CTD" id="23536"/>
<dbReference type="PROSITE" id="PS50141">
    <property type="entry name" value="A_DEAMIN_EDITASE"/>
    <property type="match status" value="1"/>
</dbReference>
<comment type="function">
    <text evidence="6">Specifically deaminates adenosine-37 to inosine in tRNA-Ala.</text>
</comment>
<keyword evidence="2" id="KW-0479">Metal-binding</keyword>
<proteinExistence type="inferred from homology"/>
<evidence type="ECO:0000256" key="11">
    <source>
        <dbReference type="ARBA" id="ARBA00047635"/>
    </source>
</evidence>
<keyword evidence="4" id="KW-0862">Zinc</keyword>
<dbReference type="GeneID" id="106661828"/>
<dbReference type="OrthoDB" id="416253at2759"/>
<evidence type="ECO:0000256" key="12">
    <source>
        <dbReference type="SAM" id="MobiDB-lite"/>
    </source>
</evidence>
<evidence type="ECO:0000256" key="10">
    <source>
        <dbReference type="ARBA" id="ARBA00041760"/>
    </source>
</evidence>
<dbReference type="OMA" id="HPKKITY"/>
<dbReference type="Proteomes" id="UP000494040">
    <property type="component" value="Unassembled WGS sequence"/>
</dbReference>
<dbReference type="EnsemblMetazoa" id="XM_014385508.2">
    <property type="protein sequence ID" value="XP_014240994.1"/>
    <property type="gene ID" value="LOC106661828"/>
</dbReference>
<evidence type="ECO:0000256" key="1">
    <source>
        <dbReference type="ARBA" id="ARBA00022694"/>
    </source>
</evidence>
<dbReference type="KEGG" id="clec:106661828"/>
<reference evidence="14" key="1">
    <citation type="submission" date="2022-01" db="UniProtKB">
        <authorList>
            <consortium name="EnsemblMetazoa"/>
        </authorList>
    </citation>
    <scope>IDENTIFICATION</scope>
</reference>
<evidence type="ECO:0000313" key="15">
    <source>
        <dbReference type="Proteomes" id="UP000494040"/>
    </source>
</evidence>
<accession>A0A8I6REJ2</accession>
<evidence type="ECO:0000256" key="2">
    <source>
        <dbReference type="ARBA" id="ARBA00022723"/>
    </source>
</evidence>
<evidence type="ECO:0000313" key="14">
    <source>
        <dbReference type="EnsemblMetazoa" id="XP_014240994.1"/>
    </source>
</evidence>
<dbReference type="EC" id="3.5.4.34" evidence="8"/>
<dbReference type="AlphaFoldDB" id="A0A8I6REJ2"/>
<dbReference type="GO" id="GO:0043829">
    <property type="term" value="F:tRNA-specific adenosine-37 deaminase activity"/>
    <property type="evidence" value="ECO:0007669"/>
    <property type="project" value="UniProtKB-EC"/>
</dbReference>
<evidence type="ECO:0000256" key="3">
    <source>
        <dbReference type="ARBA" id="ARBA00022801"/>
    </source>
</evidence>
<dbReference type="RefSeq" id="XP_014240994.1">
    <property type="nucleotide sequence ID" value="XM_014385508.2"/>
</dbReference>
<dbReference type="EnsemblMetazoa" id="XM_014385507.2">
    <property type="protein sequence ID" value="XP_014240993.1"/>
    <property type="gene ID" value="LOC106661828"/>
</dbReference>
<feature type="domain" description="A to I editase" evidence="13">
    <location>
        <begin position="48"/>
        <end position="380"/>
    </location>
</feature>
<evidence type="ECO:0000256" key="7">
    <source>
        <dbReference type="ARBA" id="ARBA00038326"/>
    </source>
</evidence>
<evidence type="ECO:0000256" key="4">
    <source>
        <dbReference type="ARBA" id="ARBA00022833"/>
    </source>
</evidence>
<keyword evidence="1" id="KW-0819">tRNA processing</keyword>
<evidence type="ECO:0000256" key="5">
    <source>
        <dbReference type="ARBA" id="ARBA00037026"/>
    </source>
</evidence>
<evidence type="ECO:0000256" key="6">
    <source>
        <dbReference type="ARBA" id="ARBA00037784"/>
    </source>
</evidence>
<keyword evidence="3" id="KW-0378">Hydrolase</keyword>
<evidence type="ECO:0000256" key="9">
    <source>
        <dbReference type="ARBA" id="ARBA00040502"/>
    </source>
</evidence>
<dbReference type="RefSeq" id="XP_014240993.1">
    <property type="nucleotide sequence ID" value="XM_014385507.2"/>
</dbReference>
<dbReference type="PANTHER" id="PTHR46516">
    <property type="entry name" value="TRNA-SPECIFIC ADENOSINE DEAMINASE 1"/>
    <property type="match status" value="1"/>
</dbReference>
<dbReference type="PANTHER" id="PTHR46516:SF1">
    <property type="entry name" value="TRNA-SPECIFIC ADENOSINE DEAMINASE 1"/>
    <property type="match status" value="1"/>
</dbReference>
<organism evidence="14 15">
    <name type="scientific">Cimex lectularius</name>
    <name type="common">Bed bug</name>
    <name type="synonym">Acanthia lectularia</name>
    <dbReference type="NCBI Taxonomy" id="79782"/>
    <lineage>
        <taxon>Eukaryota</taxon>
        <taxon>Metazoa</taxon>
        <taxon>Ecdysozoa</taxon>
        <taxon>Arthropoda</taxon>
        <taxon>Hexapoda</taxon>
        <taxon>Insecta</taxon>
        <taxon>Pterygota</taxon>
        <taxon>Neoptera</taxon>
        <taxon>Paraneoptera</taxon>
        <taxon>Hemiptera</taxon>
        <taxon>Heteroptera</taxon>
        <taxon>Panheteroptera</taxon>
        <taxon>Cimicomorpha</taxon>
        <taxon>Cimicidae</taxon>
        <taxon>Cimex</taxon>
    </lineage>
</organism>
<dbReference type="Pfam" id="PF02137">
    <property type="entry name" value="A_deamin"/>
    <property type="match status" value="1"/>
</dbReference>
<dbReference type="InterPro" id="IPR002466">
    <property type="entry name" value="A_deamin"/>
</dbReference>
<feature type="region of interest" description="Disordered" evidence="12">
    <location>
        <begin position="170"/>
        <end position="204"/>
    </location>
</feature>
<name>A0A8I6REJ2_CIMLE</name>
<protein>
    <recommendedName>
        <fullName evidence="9">tRNA-specific adenosine deaminase 1</fullName>
        <ecNumber evidence="8">3.5.4.34</ecNumber>
    </recommendedName>
    <alternativeName>
        <fullName evidence="10">tRNA-specific adenosine-37 deaminase</fullName>
    </alternativeName>
</protein>
<dbReference type="GO" id="GO:0003723">
    <property type="term" value="F:RNA binding"/>
    <property type="evidence" value="ECO:0007669"/>
    <property type="project" value="InterPro"/>
</dbReference>
<dbReference type="GO" id="GO:0046872">
    <property type="term" value="F:metal ion binding"/>
    <property type="evidence" value="ECO:0007669"/>
    <property type="project" value="UniProtKB-KW"/>
</dbReference>
<dbReference type="GO" id="GO:0008033">
    <property type="term" value="P:tRNA processing"/>
    <property type="evidence" value="ECO:0007669"/>
    <property type="project" value="UniProtKB-KW"/>
</dbReference>
<comment type="cofactor">
    <cofactor evidence="5">
        <name>1D-myo-inositol hexakisphosphate</name>
        <dbReference type="ChEBI" id="CHEBI:58130"/>
    </cofactor>
</comment>
<evidence type="ECO:0000259" key="13">
    <source>
        <dbReference type="PROSITE" id="PS50141"/>
    </source>
</evidence>
<dbReference type="SMART" id="SM00552">
    <property type="entry name" value="ADEAMc"/>
    <property type="match status" value="1"/>
</dbReference>
<comment type="similarity">
    <text evidence="7">Belongs to the ADAT1 family.</text>
</comment>
<keyword evidence="15" id="KW-1185">Reference proteome</keyword>